<dbReference type="PROSITE" id="PS51257">
    <property type="entry name" value="PROKAR_LIPOPROTEIN"/>
    <property type="match status" value="1"/>
</dbReference>
<gene>
    <name evidence="2" type="ORF">QBC47DRAFT_86452</name>
</gene>
<evidence type="ECO:0000313" key="2">
    <source>
        <dbReference type="EMBL" id="KAK1751230.1"/>
    </source>
</evidence>
<protein>
    <submittedName>
        <fullName evidence="2">Uncharacterized protein</fullName>
    </submittedName>
</protein>
<feature type="region of interest" description="Disordered" evidence="1">
    <location>
        <begin position="50"/>
        <end position="113"/>
    </location>
</feature>
<name>A0AAJ0F7I9_9PEZI</name>
<proteinExistence type="predicted"/>
<accession>A0AAJ0F7I9</accession>
<organism evidence="2 3">
    <name type="scientific">Echria macrotheca</name>
    <dbReference type="NCBI Taxonomy" id="438768"/>
    <lineage>
        <taxon>Eukaryota</taxon>
        <taxon>Fungi</taxon>
        <taxon>Dikarya</taxon>
        <taxon>Ascomycota</taxon>
        <taxon>Pezizomycotina</taxon>
        <taxon>Sordariomycetes</taxon>
        <taxon>Sordariomycetidae</taxon>
        <taxon>Sordariales</taxon>
        <taxon>Schizotheciaceae</taxon>
        <taxon>Echria</taxon>
    </lineage>
</organism>
<dbReference type="AlphaFoldDB" id="A0AAJ0F7I9"/>
<sequence length="113" mass="11839">MGRTGWLCWECTSSTGAAATIGCPVFGHLEQSVTMGMFILMLETTTQAASHHALEARRPPAGGPAVALMKPPAPASGEGPGTLAHQCGEAGQEEDHQQVHNQTTPHVSPLIMR</sequence>
<dbReference type="EMBL" id="MU839843">
    <property type="protein sequence ID" value="KAK1751230.1"/>
    <property type="molecule type" value="Genomic_DNA"/>
</dbReference>
<evidence type="ECO:0000256" key="1">
    <source>
        <dbReference type="SAM" id="MobiDB-lite"/>
    </source>
</evidence>
<keyword evidence="3" id="KW-1185">Reference proteome</keyword>
<evidence type="ECO:0000313" key="3">
    <source>
        <dbReference type="Proteomes" id="UP001239445"/>
    </source>
</evidence>
<comment type="caution">
    <text evidence="2">The sequence shown here is derived from an EMBL/GenBank/DDBJ whole genome shotgun (WGS) entry which is preliminary data.</text>
</comment>
<reference evidence="2" key="1">
    <citation type="submission" date="2023-06" db="EMBL/GenBank/DDBJ databases">
        <title>Genome-scale phylogeny and comparative genomics of the fungal order Sordariales.</title>
        <authorList>
            <consortium name="Lawrence Berkeley National Laboratory"/>
            <person name="Hensen N."/>
            <person name="Bonometti L."/>
            <person name="Westerberg I."/>
            <person name="Brannstrom I.O."/>
            <person name="Guillou S."/>
            <person name="Cros-Aarteil S."/>
            <person name="Calhoun S."/>
            <person name="Haridas S."/>
            <person name="Kuo A."/>
            <person name="Mondo S."/>
            <person name="Pangilinan J."/>
            <person name="Riley R."/>
            <person name="Labutti K."/>
            <person name="Andreopoulos B."/>
            <person name="Lipzen A."/>
            <person name="Chen C."/>
            <person name="Yanf M."/>
            <person name="Daum C."/>
            <person name="Ng V."/>
            <person name="Clum A."/>
            <person name="Steindorff A."/>
            <person name="Ohm R."/>
            <person name="Martin F."/>
            <person name="Silar P."/>
            <person name="Natvig D."/>
            <person name="Lalanne C."/>
            <person name="Gautier V."/>
            <person name="Ament-Velasquez S.L."/>
            <person name="Kruys A."/>
            <person name="Hutchinson M.I."/>
            <person name="Powell A.J."/>
            <person name="Barry K."/>
            <person name="Miller A.N."/>
            <person name="Grigoriev I.V."/>
            <person name="Debuchy R."/>
            <person name="Gladieux P."/>
            <person name="Thoren M.H."/>
            <person name="Johannesson H."/>
        </authorList>
    </citation>
    <scope>NUCLEOTIDE SEQUENCE</scope>
    <source>
        <strain evidence="2">PSN4</strain>
    </source>
</reference>
<dbReference type="Proteomes" id="UP001239445">
    <property type="component" value="Unassembled WGS sequence"/>
</dbReference>